<keyword evidence="1" id="KW-0472">Membrane</keyword>
<dbReference type="Proteomes" id="UP001497600">
    <property type="component" value="Chromosome H"/>
</dbReference>
<proteinExistence type="predicted"/>
<feature type="transmembrane region" description="Helical" evidence="1">
    <location>
        <begin position="42"/>
        <end position="63"/>
    </location>
</feature>
<evidence type="ECO:0000259" key="2">
    <source>
        <dbReference type="Pfam" id="PF04982"/>
    </source>
</evidence>
<protein>
    <recommendedName>
        <fullName evidence="2">HPP transmembrane region domain-containing protein</fullName>
    </recommendedName>
</protein>
<evidence type="ECO:0000256" key="1">
    <source>
        <dbReference type="SAM" id="Phobius"/>
    </source>
</evidence>
<sequence>MVFKFTIDNVINQYLPSNQVSRLPKPIARFLGKHSTRPVADYWIWIEICVASFCGIALLEGVFKSHTVFQNHNAPMIIASYGASAILCFNAIGAPLAQPRNVLMGQIISSIVGVCIQKLFSLSEGGRANYWASGALSVGVSSTLMSIFNCVHPPAGASALLPSIDEQIRDMSWWYLPMQIVSSVLIVFVALITGNIIRTYPSYWWSPSPLGKNQGQQESVEEPKSDTSSEREGVTLIPGLKSIELSTTSILVPEEVDLSELEIEWLCTLQNRLKGPLPV</sequence>
<feature type="transmembrane region" description="Helical" evidence="1">
    <location>
        <begin position="174"/>
        <end position="197"/>
    </location>
</feature>
<keyword evidence="1" id="KW-0812">Transmembrane</keyword>
<gene>
    <name evidence="3" type="ORF">CAAN4_H08966</name>
</gene>
<feature type="transmembrane region" description="Helical" evidence="1">
    <location>
        <begin position="75"/>
        <end position="97"/>
    </location>
</feature>
<dbReference type="PANTHER" id="PTHR33741">
    <property type="entry name" value="TRANSMEMBRANE PROTEIN DDB_G0269096-RELATED"/>
    <property type="match status" value="1"/>
</dbReference>
<feature type="domain" description="HPP transmembrane region" evidence="2">
    <location>
        <begin position="41"/>
        <end position="201"/>
    </location>
</feature>
<organism evidence="3 4">
    <name type="scientific">[Candida] anglica</name>
    <dbReference type="NCBI Taxonomy" id="148631"/>
    <lineage>
        <taxon>Eukaryota</taxon>
        <taxon>Fungi</taxon>
        <taxon>Dikarya</taxon>
        <taxon>Ascomycota</taxon>
        <taxon>Saccharomycotina</taxon>
        <taxon>Pichiomycetes</taxon>
        <taxon>Debaryomycetaceae</taxon>
        <taxon>Kurtzmaniella</taxon>
    </lineage>
</organism>
<feature type="transmembrane region" description="Helical" evidence="1">
    <location>
        <begin position="103"/>
        <end position="120"/>
    </location>
</feature>
<accession>A0ABP0EKG1</accession>
<keyword evidence="1" id="KW-1133">Transmembrane helix</keyword>
<dbReference type="PANTHER" id="PTHR33741:SF5">
    <property type="entry name" value="TRANSMEMBRANE PROTEIN DDB_G0269096-RELATED"/>
    <property type="match status" value="1"/>
</dbReference>
<name>A0ABP0EKG1_9ASCO</name>
<dbReference type="EMBL" id="OZ004260">
    <property type="protein sequence ID" value="CAK7921001.1"/>
    <property type="molecule type" value="Genomic_DNA"/>
</dbReference>
<keyword evidence="4" id="KW-1185">Reference proteome</keyword>
<dbReference type="InterPro" id="IPR058581">
    <property type="entry name" value="TM_HPP"/>
</dbReference>
<evidence type="ECO:0000313" key="4">
    <source>
        <dbReference type="Proteomes" id="UP001497600"/>
    </source>
</evidence>
<dbReference type="Pfam" id="PF04982">
    <property type="entry name" value="TM_HPP"/>
    <property type="match status" value="1"/>
</dbReference>
<feature type="transmembrane region" description="Helical" evidence="1">
    <location>
        <begin position="132"/>
        <end position="154"/>
    </location>
</feature>
<reference evidence="3 4" key="1">
    <citation type="submission" date="2024-01" db="EMBL/GenBank/DDBJ databases">
        <authorList>
            <consortium name="Genoscope - CEA"/>
            <person name="William W."/>
        </authorList>
    </citation>
    <scope>NUCLEOTIDE SEQUENCE [LARGE SCALE GENOMIC DNA]</scope>
    <source>
        <strain evidence="3 4">29B2s-10</strain>
    </source>
</reference>
<dbReference type="InterPro" id="IPR007065">
    <property type="entry name" value="HPP"/>
</dbReference>
<evidence type="ECO:0000313" key="3">
    <source>
        <dbReference type="EMBL" id="CAK7921001.1"/>
    </source>
</evidence>